<proteinExistence type="inferred from homology"/>
<dbReference type="Pfam" id="PF17831">
    <property type="entry name" value="PDH_E1_M"/>
    <property type="match status" value="1"/>
</dbReference>
<dbReference type="EMBL" id="OCNJ01000022">
    <property type="protein sequence ID" value="SOE01738.1"/>
    <property type="molecule type" value="Genomic_DNA"/>
</dbReference>
<gene>
    <name evidence="10" type="ORF">SAMN05421508_12232</name>
</gene>
<dbReference type="InterPro" id="IPR005475">
    <property type="entry name" value="Transketolase-like_Pyr-bd"/>
</dbReference>
<dbReference type="OrthoDB" id="9773339at2"/>
<dbReference type="InterPro" id="IPR004660">
    <property type="entry name" value="PDH_E1"/>
</dbReference>
<evidence type="ECO:0000256" key="6">
    <source>
        <dbReference type="ARBA" id="ARBA00051231"/>
    </source>
</evidence>
<evidence type="ECO:0000313" key="10">
    <source>
        <dbReference type="EMBL" id="SOE01738.1"/>
    </source>
</evidence>
<comment type="cofactor">
    <cofactor evidence="1 8">
        <name>Mg(2+)</name>
        <dbReference type="ChEBI" id="CHEBI:18420"/>
    </cofactor>
</comment>
<comment type="function">
    <text evidence="3 7">Component of the pyruvate dehydrogenase (PDH) complex, that catalyzes the overall conversion of pyruvate to acetyl-CoA and CO(2).</text>
</comment>
<evidence type="ECO:0000256" key="4">
    <source>
        <dbReference type="ARBA" id="ARBA00007131"/>
    </source>
</evidence>
<comment type="similarity">
    <text evidence="4">Belongs to the transketolase family.</text>
</comment>
<keyword evidence="7" id="KW-0786">Thiamine pyrophosphate</keyword>
<dbReference type="InterPro" id="IPR005474">
    <property type="entry name" value="Transketolase_N"/>
</dbReference>
<sequence>MNHAPVRSRPPLDDRRLQLLGQLEKKTLWLSHWMIHNANHIRPKPEPLKVGGHQASCASMATLMTALYFHELRPEDRVAVKPHASPLFHAIQYLLGHQDRDRLERFRAFGGAQSYPSRTKDADDVDFSTGSVGLGAAQTIFASLVQDYLVEHGWMQGRPPGRMIALVGDAELDEGNVYEALLEGWKNHLRNCWWIIDYNRQSLDAIVRDNLFTRFDELFRAFGWEVVTIKYGHALRAAFAEPGGERLREWIDACPNQLYSALTFQGGAAWRKRLLDDIGDQGPVSALLEARSDDELARLMTNLGGHDLPALLEAFATAPTDRPVVFIAYTIKGYGTPLAGHKDNHGGIMTVDQMAAFKTDHRIADGREFEPFEGLAEDVARDLPAFLESVPFARTFPRRFAAPRLAVPDTLPFQPAETLSTQEGFGKLMAELGKAREDFAGRIVTTSPDVASSTGLSGWINRVGLFSRMPQEDTFKAEKVPSLQKWGLTPEGRHVELGIAEMNLFLMLSAAGLSHSLFGERLLPVGTLYDPFVMRGLDALNYACYQDARFVLAGTPSGVTLAPEGGAHQSIGTPLIGMAQDGLASFEPAWVDELAAILAWSFDYMQRDGSDPAPEHDWLRDETGGSVYLRLSTRQLEQPTRTLDKALRDQIVAGGYWLRPPSPSTSVVLAYQGAVAPNVMQAALRLAERRADVGVLAVTSADRLDAGWRAAQRTRRRDRDAEDRARPSHVERLLAAVPRDALLVTILDGHPATLSWLGGVRGHRVQALGVEHFGQSGTIPDLHRAYGLDAAAIVEAVEEGLRRPGFAEV</sequence>
<dbReference type="SMART" id="SM00861">
    <property type="entry name" value="Transket_pyr"/>
    <property type="match status" value="1"/>
</dbReference>
<dbReference type="PANTHER" id="PTHR43825">
    <property type="entry name" value="PYRUVATE DEHYDROGENASE E1 COMPONENT"/>
    <property type="match status" value="1"/>
</dbReference>
<dbReference type="SUPFAM" id="SSF52922">
    <property type="entry name" value="TK C-terminal domain-like"/>
    <property type="match status" value="1"/>
</dbReference>
<dbReference type="PIRSF" id="PIRSF000156">
    <property type="entry name" value="Pyruvate_dh_E1"/>
    <property type="match status" value="1"/>
</dbReference>
<reference evidence="10 11" key="1">
    <citation type="submission" date="2017-09" db="EMBL/GenBank/DDBJ databases">
        <authorList>
            <person name="Ehlers B."/>
            <person name="Leendertz F.H."/>
        </authorList>
    </citation>
    <scope>NUCLEOTIDE SEQUENCE [LARGE SCALE GENOMIC DNA]</scope>
    <source>
        <strain evidence="10 11">USBA 140</strain>
    </source>
</reference>
<evidence type="ECO:0000313" key="11">
    <source>
        <dbReference type="Proteomes" id="UP000219621"/>
    </source>
</evidence>
<evidence type="ECO:0000256" key="5">
    <source>
        <dbReference type="ARBA" id="ARBA00017172"/>
    </source>
</evidence>
<dbReference type="InterPro" id="IPR041621">
    <property type="entry name" value="PDH_E1_M"/>
</dbReference>
<dbReference type="InterPro" id="IPR009014">
    <property type="entry name" value="Transketo_C/PFOR_II"/>
</dbReference>
<dbReference type="EC" id="1.2.4.1" evidence="7"/>
<dbReference type="RefSeq" id="WP_097281780.1">
    <property type="nucleotide sequence ID" value="NZ_OCNJ01000022.1"/>
</dbReference>
<dbReference type="GO" id="GO:0004739">
    <property type="term" value="F:pyruvate dehydrogenase (acetyl-transferring) activity"/>
    <property type="evidence" value="ECO:0007669"/>
    <property type="project" value="UniProtKB-EC"/>
</dbReference>
<name>A0A286H1S3_9PROT</name>
<keyword evidence="11" id="KW-1185">Reference proteome</keyword>
<dbReference type="AlphaFoldDB" id="A0A286H1S3"/>
<dbReference type="GO" id="GO:0046872">
    <property type="term" value="F:metal ion binding"/>
    <property type="evidence" value="ECO:0007669"/>
    <property type="project" value="UniProtKB-KW"/>
</dbReference>
<evidence type="ECO:0000256" key="2">
    <source>
        <dbReference type="ARBA" id="ARBA00001964"/>
    </source>
</evidence>
<comment type="catalytic activity">
    <reaction evidence="6 7">
        <text>N(6)-[(R)-lipoyl]-L-lysyl-[protein] + pyruvate + H(+) = N(6)-[(R)-S(8)-acetyldihydrolipoyl]-L-lysyl-[protein] + CO2</text>
        <dbReference type="Rhea" id="RHEA:19189"/>
        <dbReference type="Rhea" id="RHEA-COMP:10474"/>
        <dbReference type="Rhea" id="RHEA-COMP:10478"/>
        <dbReference type="ChEBI" id="CHEBI:15361"/>
        <dbReference type="ChEBI" id="CHEBI:15378"/>
        <dbReference type="ChEBI" id="CHEBI:16526"/>
        <dbReference type="ChEBI" id="CHEBI:83099"/>
        <dbReference type="ChEBI" id="CHEBI:83111"/>
        <dbReference type="EC" id="1.2.4.1"/>
    </reaction>
</comment>
<evidence type="ECO:0000256" key="3">
    <source>
        <dbReference type="ARBA" id="ARBA00003157"/>
    </source>
</evidence>
<feature type="domain" description="Transketolase-like pyrimidine-binding" evidence="9">
    <location>
        <begin position="419"/>
        <end position="621"/>
    </location>
</feature>
<feature type="binding site" evidence="8">
    <location>
        <position position="169"/>
    </location>
    <ligand>
        <name>Mg(2+)</name>
        <dbReference type="ChEBI" id="CHEBI:18420"/>
    </ligand>
</feature>
<organism evidence="10 11">
    <name type="scientific">Caenispirillum bisanense</name>
    <dbReference type="NCBI Taxonomy" id="414052"/>
    <lineage>
        <taxon>Bacteria</taxon>
        <taxon>Pseudomonadati</taxon>
        <taxon>Pseudomonadota</taxon>
        <taxon>Alphaproteobacteria</taxon>
        <taxon>Rhodospirillales</taxon>
        <taxon>Novispirillaceae</taxon>
        <taxon>Caenispirillum</taxon>
    </lineage>
</organism>
<dbReference type="SUPFAM" id="SSF52518">
    <property type="entry name" value="Thiamin diphosphate-binding fold (THDP-binding)"/>
    <property type="match status" value="2"/>
</dbReference>
<feature type="binding site" evidence="8">
    <location>
        <position position="201"/>
    </location>
    <ligand>
        <name>Mg(2+)</name>
        <dbReference type="ChEBI" id="CHEBI:18420"/>
    </ligand>
</feature>
<dbReference type="Gene3D" id="3.40.50.920">
    <property type="match status" value="1"/>
</dbReference>
<protein>
    <recommendedName>
        <fullName evidence="5 7">Pyruvate dehydrogenase E1 component</fullName>
        <ecNumber evidence="7">1.2.4.1</ecNumber>
    </recommendedName>
</protein>
<keyword evidence="8" id="KW-0460">Magnesium</keyword>
<dbReference type="InterPro" id="IPR029061">
    <property type="entry name" value="THDP-binding"/>
</dbReference>
<keyword evidence="7 10" id="KW-0670">Pyruvate</keyword>
<keyword evidence="8" id="KW-0479">Metal-binding</keyword>
<evidence type="ECO:0000259" key="9">
    <source>
        <dbReference type="SMART" id="SM00861"/>
    </source>
</evidence>
<keyword evidence="7" id="KW-0560">Oxidoreductase</keyword>
<dbReference type="PANTHER" id="PTHR43825:SF4">
    <property type="entry name" value="PYRUVATE DEHYDROGENASE E1 COMPONENT"/>
    <property type="match status" value="1"/>
</dbReference>
<evidence type="ECO:0000256" key="7">
    <source>
        <dbReference type="PIRNR" id="PIRNR000156"/>
    </source>
</evidence>
<dbReference type="Gene3D" id="3.40.50.970">
    <property type="match status" value="2"/>
</dbReference>
<dbReference type="Proteomes" id="UP000219621">
    <property type="component" value="Unassembled WGS sequence"/>
</dbReference>
<dbReference type="Pfam" id="PF00456">
    <property type="entry name" value="Transketolase_N"/>
    <property type="match status" value="1"/>
</dbReference>
<comment type="cofactor">
    <cofactor evidence="2 7">
        <name>thiamine diphosphate</name>
        <dbReference type="ChEBI" id="CHEBI:58937"/>
    </cofactor>
</comment>
<accession>A0A286H1S3</accession>
<evidence type="ECO:0000256" key="1">
    <source>
        <dbReference type="ARBA" id="ARBA00001946"/>
    </source>
</evidence>
<dbReference type="InterPro" id="IPR051157">
    <property type="entry name" value="PDH/Transketolase"/>
</dbReference>
<feature type="binding site" evidence="8">
    <location>
        <position position="199"/>
    </location>
    <ligand>
        <name>Mg(2+)</name>
        <dbReference type="ChEBI" id="CHEBI:18420"/>
    </ligand>
</feature>
<evidence type="ECO:0000256" key="8">
    <source>
        <dbReference type="PIRSR" id="PIRSR000156-1"/>
    </source>
</evidence>